<dbReference type="AlphaFoldDB" id="A0A225USM7"/>
<keyword evidence="3" id="KW-1185">Reference proteome</keyword>
<feature type="compositionally biased region" description="Polar residues" evidence="1">
    <location>
        <begin position="255"/>
        <end position="270"/>
    </location>
</feature>
<feature type="region of interest" description="Disordered" evidence="1">
    <location>
        <begin position="244"/>
        <end position="302"/>
    </location>
</feature>
<feature type="compositionally biased region" description="Basic residues" evidence="1">
    <location>
        <begin position="287"/>
        <end position="302"/>
    </location>
</feature>
<feature type="region of interest" description="Disordered" evidence="1">
    <location>
        <begin position="99"/>
        <end position="121"/>
    </location>
</feature>
<comment type="caution">
    <text evidence="2">The sequence shown here is derived from an EMBL/GenBank/DDBJ whole genome shotgun (WGS) entry which is preliminary data.</text>
</comment>
<feature type="region of interest" description="Disordered" evidence="1">
    <location>
        <begin position="12"/>
        <end position="38"/>
    </location>
</feature>
<protein>
    <submittedName>
        <fullName evidence="2">Uncharacterized protein</fullName>
    </submittedName>
</protein>
<organism evidence="2 3">
    <name type="scientific">Phytophthora megakarya</name>
    <dbReference type="NCBI Taxonomy" id="4795"/>
    <lineage>
        <taxon>Eukaryota</taxon>
        <taxon>Sar</taxon>
        <taxon>Stramenopiles</taxon>
        <taxon>Oomycota</taxon>
        <taxon>Peronosporomycetes</taxon>
        <taxon>Peronosporales</taxon>
        <taxon>Peronosporaceae</taxon>
        <taxon>Phytophthora</taxon>
    </lineage>
</organism>
<gene>
    <name evidence="2" type="ORF">PHMEG_00033759</name>
</gene>
<dbReference type="EMBL" id="NBNE01012121">
    <property type="protein sequence ID" value="OWY96072.1"/>
    <property type="molecule type" value="Genomic_DNA"/>
</dbReference>
<evidence type="ECO:0000313" key="3">
    <source>
        <dbReference type="Proteomes" id="UP000198211"/>
    </source>
</evidence>
<feature type="compositionally biased region" description="Polar residues" evidence="1">
    <location>
        <begin position="19"/>
        <end position="29"/>
    </location>
</feature>
<proteinExistence type="predicted"/>
<sequence>MNFLNLHNARKFKDGSLSPDASKTQTQINAADEFDTDPGACGYEVESDDEEFKVPEVSKPQITLKFSTVDLTEPSSTESTPAKIQRKLFGGSKPKVSTFGPVLTPQARPTPWIPRQPNSSVTKAREGLTQPIIWDKLRADIQELMRSHMSYDEALAAARADAEIHSHLDDRHLVSMLVCIIYWKSLAKTPWVKYVPCWCYKEAGSKLVKALTSGEVRTRWPNLRKDIQDDTVEIMAALYDSVTEEDEGHDATFSPGENNQSKPQRRTTPPRQAKRGRDATSDSSSKNKPKRVSSPPKKRAKS</sequence>
<reference evidence="3" key="1">
    <citation type="submission" date="2017-03" db="EMBL/GenBank/DDBJ databases">
        <title>Phytopthora megakarya and P. palmivora, two closely related causual agents of cacao black pod achieved similar genome size and gene model numbers by different mechanisms.</title>
        <authorList>
            <person name="Ali S."/>
            <person name="Shao J."/>
            <person name="Larry D.J."/>
            <person name="Kronmiller B."/>
            <person name="Shen D."/>
            <person name="Strem M.D."/>
            <person name="Melnick R.L."/>
            <person name="Guiltinan M.J."/>
            <person name="Tyler B.M."/>
            <person name="Meinhardt L.W."/>
            <person name="Bailey B.A."/>
        </authorList>
    </citation>
    <scope>NUCLEOTIDE SEQUENCE [LARGE SCALE GENOMIC DNA]</scope>
    <source>
        <strain evidence="3">zdho120</strain>
    </source>
</reference>
<feature type="non-terminal residue" evidence="2">
    <location>
        <position position="302"/>
    </location>
</feature>
<accession>A0A225USM7</accession>
<dbReference type="Proteomes" id="UP000198211">
    <property type="component" value="Unassembled WGS sequence"/>
</dbReference>
<evidence type="ECO:0000313" key="2">
    <source>
        <dbReference type="EMBL" id="OWY96072.1"/>
    </source>
</evidence>
<evidence type="ECO:0000256" key="1">
    <source>
        <dbReference type="SAM" id="MobiDB-lite"/>
    </source>
</evidence>
<name>A0A225USM7_9STRA</name>